<keyword evidence="4" id="KW-1185">Reference proteome</keyword>
<dbReference type="EMBL" id="QUBQ01000002">
    <property type="protein sequence ID" value="REK74988.1"/>
    <property type="molecule type" value="Genomic_DNA"/>
</dbReference>
<feature type="domain" description="AMP-dependent synthetase/ligase" evidence="1">
    <location>
        <begin position="19"/>
        <end position="390"/>
    </location>
</feature>
<dbReference type="InterPro" id="IPR020845">
    <property type="entry name" value="AMP-binding_CS"/>
</dbReference>
<dbReference type="GO" id="GO:0016878">
    <property type="term" value="F:acid-thiol ligase activity"/>
    <property type="evidence" value="ECO:0007669"/>
    <property type="project" value="UniProtKB-ARBA"/>
</dbReference>
<dbReference type="Proteomes" id="UP000261905">
    <property type="component" value="Unassembled WGS sequence"/>
</dbReference>
<evidence type="ECO:0000313" key="4">
    <source>
        <dbReference type="Proteomes" id="UP000261905"/>
    </source>
</evidence>
<dbReference type="Pfam" id="PF00501">
    <property type="entry name" value="AMP-binding"/>
    <property type="match status" value="1"/>
</dbReference>
<proteinExistence type="predicted"/>
<protein>
    <submittedName>
        <fullName evidence="3">Long-chain fatty acid--CoA ligase</fullName>
    </submittedName>
</protein>
<feature type="domain" description="AMP-binding enzyme C-terminal" evidence="2">
    <location>
        <begin position="440"/>
        <end position="516"/>
    </location>
</feature>
<comment type="caution">
    <text evidence="3">The sequence shown here is derived from an EMBL/GenBank/DDBJ whole genome shotgun (WGS) entry which is preliminary data.</text>
</comment>
<dbReference type="InterPro" id="IPR000873">
    <property type="entry name" value="AMP-dep_synth/lig_dom"/>
</dbReference>
<dbReference type="PROSITE" id="PS00455">
    <property type="entry name" value="AMP_BINDING"/>
    <property type="match status" value="1"/>
</dbReference>
<dbReference type="PANTHER" id="PTHR43767">
    <property type="entry name" value="LONG-CHAIN-FATTY-ACID--COA LIGASE"/>
    <property type="match status" value="1"/>
</dbReference>
<sequence length="535" mass="59538">MNNLEGFPMLLSRILPVSAGLQPDRIAMKRGDETLTYGQIWLHTRCAAHALRELGIGPGDRVALIGHPSPLLAVAELAVVTIGAIPVTLFPGLAPSELIQMLQDAKPRAVIHDESHVDIHPIFADIGDADRDILSISCRSGKAPYSIEGFIESQPPLEDVHEALPDDVAIIIYTGGTTGRSKGVMHSHRSISRWSFLRPELGGGHYPTKVSIVYNQAHLTGQFVLWTTLYDGGCLLYPERFPLRAEEVADLIEQEHIQFLGTVGLLFRDLIYLDGMMARNLHSLQRISCGGAPINEATFRKAKEVFPNTQLTEVYSQTESGQFISFLSVDQCFEEEKPHRLQSVGRPSDLAYWGQTPFQVRIVNEFGKELPQGEAGEIVCKGEGMMLGYWNNREETDKAIRNGWLYTGDVGYFDEDGFLYLTDRKKDIIILNASNVYGSEVESALGSHPNISELAVIGTPLHEEGEEVTAVIVMRDPSTSIELEELRCYGSGRLAEYKLPTRLVIVEQFPRTPVGKIDKAAIRRPYWQGRTRMIQ</sequence>
<dbReference type="OrthoDB" id="9757771at2"/>
<keyword evidence="3" id="KW-0436">Ligase</keyword>
<dbReference type="Gene3D" id="3.30.300.30">
    <property type="match status" value="1"/>
</dbReference>
<dbReference type="InterPro" id="IPR025110">
    <property type="entry name" value="AMP-bd_C"/>
</dbReference>
<dbReference type="InterPro" id="IPR045851">
    <property type="entry name" value="AMP-bd_C_sf"/>
</dbReference>
<dbReference type="InterPro" id="IPR042099">
    <property type="entry name" value="ANL_N_sf"/>
</dbReference>
<organism evidence="3 4">
    <name type="scientific">Paenibacillus paeoniae</name>
    <dbReference type="NCBI Taxonomy" id="2292705"/>
    <lineage>
        <taxon>Bacteria</taxon>
        <taxon>Bacillati</taxon>
        <taxon>Bacillota</taxon>
        <taxon>Bacilli</taxon>
        <taxon>Bacillales</taxon>
        <taxon>Paenibacillaceae</taxon>
        <taxon>Paenibacillus</taxon>
    </lineage>
</organism>
<dbReference type="AlphaFoldDB" id="A0A371PHI3"/>
<evidence type="ECO:0000259" key="1">
    <source>
        <dbReference type="Pfam" id="PF00501"/>
    </source>
</evidence>
<dbReference type="Pfam" id="PF13193">
    <property type="entry name" value="AMP-binding_C"/>
    <property type="match status" value="1"/>
</dbReference>
<gene>
    <name evidence="3" type="ORF">DX130_15225</name>
</gene>
<reference evidence="3 4" key="1">
    <citation type="submission" date="2018-08" db="EMBL/GenBank/DDBJ databases">
        <title>Paenibacillus sp. M4BSY-1, whole genome shotgun sequence.</title>
        <authorList>
            <person name="Tuo L."/>
        </authorList>
    </citation>
    <scope>NUCLEOTIDE SEQUENCE [LARGE SCALE GENOMIC DNA]</scope>
    <source>
        <strain evidence="3 4">M4BSY-1</strain>
    </source>
</reference>
<evidence type="ECO:0000259" key="2">
    <source>
        <dbReference type="Pfam" id="PF13193"/>
    </source>
</evidence>
<dbReference type="SUPFAM" id="SSF56801">
    <property type="entry name" value="Acetyl-CoA synthetase-like"/>
    <property type="match status" value="1"/>
</dbReference>
<evidence type="ECO:0000313" key="3">
    <source>
        <dbReference type="EMBL" id="REK74988.1"/>
    </source>
</evidence>
<dbReference type="PANTHER" id="PTHR43767:SF1">
    <property type="entry name" value="NONRIBOSOMAL PEPTIDE SYNTHASE PES1 (EUROFUNG)-RELATED"/>
    <property type="match status" value="1"/>
</dbReference>
<accession>A0A371PHI3</accession>
<name>A0A371PHI3_9BACL</name>
<dbReference type="InterPro" id="IPR050237">
    <property type="entry name" value="ATP-dep_AMP-bd_enzyme"/>
</dbReference>
<dbReference type="Gene3D" id="3.40.50.12780">
    <property type="entry name" value="N-terminal domain of ligase-like"/>
    <property type="match status" value="1"/>
</dbReference>